<keyword evidence="7" id="KW-1185">Reference proteome</keyword>
<dbReference type="PANTHER" id="PTHR44591">
    <property type="entry name" value="STRESS RESPONSE REGULATOR PROTEIN 1"/>
    <property type="match status" value="1"/>
</dbReference>
<keyword evidence="2" id="KW-0805">Transcription regulation</keyword>
<name>A0ABS7VGS2_9HYPH</name>
<evidence type="ECO:0000256" key="4">
    <source>
        <dbReference type="PROSITE-ProRule" id="PRU00169"/>
    </source>
</evidence>
<dbReference type="Pfam" id="PF00072">
    <property type="entry name" value="Response_reg"/>
    <property type="match status" value="1"/>
</dbReference>
<evidence type="ECO:0000256" key="2">
    <source>
        <dbReference type="ARBA" id="ARBA00023015"/>
    </source>
</evidence>
<dbReference type="EMBL" id="JAIRBM010000001">
    <property type="protein sequence ID" value="MBZ6074706.1"/>
    <property type="molecule type" value="Genomic_DNA"/>
</dbReference>
<dbReference type="InterPro" id="IPR001789">
    <property type="entry name" value="Sig_transdc_resp-reg_receiver"/>
</dbReference>
<dbReference type="RefSeq" id="WP_224310769.1">
    <property type="nucleotide sequence ID" value="NZ_JAIRBM010000001.1"/>
</dbReference>
<evidence type="ECO:0000259" key="5">
    <source>
        <dbReference type="PROSITE" id="PS50110"/>
    </source>
</evidence>
<evidence type="ECO:0000256" key="1">
    <source>
        <dbReference type="ARBA" id="ARBA00022553"/>
    </source>
</evidence>
<proteinExistence type="predicted"/>
<evidence type="ECO:0000313" key="6">
    <source>
        <dbReference type="EMBL" id="MBZ6074706.1"/>
    </source>
</evidence>
<evidence type="ECO:0000313" key="7">
    <source>
        <dbReference type="Proteomes" id="UP000704176"/>
    </source>
</evidence>
<sequence length="126" mass="13853">MATQPLCMIVEDQALIGFNLETFLSGAGFGIVSAFPDNMSALAWLNRNQPDVALLDFMLRDGSCVPIARALRARGIPFAVYSAMPHGRRLPREVQTVPWLEKPSREEQIVETLADLAAHSHASDPH</sequence>
<dbReference type="SUPFAM" id="SSF52172">
    <property type="entry name" value="CheY-like"/>
    <property type="match status" value="1"/>
</dbReference>
<accession>A0ABS7VGS2</accession>
<feature type="modified residue" description="4-aspartylphosphate" evidence="4">
    <location>
        <position position="56"/>
    </location>
</feature>
<evidence type="ECO:0000256" key="3">
    <source>
        <dbReference type="ARBA" id="ARBA00023163"/>
    </source>
</evidence>
<gene>
    <name evidence="6" type="ORF">K9B37_00125</name>
</gene>
<protein>
    <submittedName>
        <fullName evidence="6">Response regulator</fullName>
    </submittedName>
</protein>
<dbReference type="SMART" id="SM00448">
    <property type="entry name" value="REC"/>
    <property type="match status" value="1"/>
</dbReference>
<keyword evidence="1 4" id="KW-0597">Phosphoprotein</keyword>
<dbReference type="InterPro" id="IPR011006">
    <property type="entry name" value="CheY-like_superfamily"/>
</dbReference>
<dbReference type="Gene3D" id="3.40.50.2300">
    <property type="match status" value="1"/>
</dbReference>
<dbReference type="PROSITE" id="PS50110">
    <property type="entry name" value="RESPONSE_REGULATORY"/>
    <property type="match status" value="1"/>
</dbReference>
<reference evidence="6 7" key="1">
    <citation type="submission" date="2021-09" db="EMBL/GenBank/DDBJ databases">
        <title>The complete genome sequence of a new microorganism.</title>
        <authorList>
            <person name="Zi Z."/>
        </authorList>
    </citation>
    <scope>NUCLEOTIDE SEQUENCE [LARGE SCALE GENOMIC DNA]</scope>
    <source>
        <strain evidence="6 7">WGZ8</strain>
    </source>
</reference>
<dbReference type="Proteomes" id="UP000704176">
    <property type="component" value="Unassembled WGS sequence"/>
</dbReference>
<comment type="caution">
    <text evidence="6">The sequence shown here is derived from an EMBL/GenBank/DDBJ whole genome shotgun (WGS) entry which is preliminary data.</text>
</comment>
<keyword evidence="3" id="KW-0804">Transcription</keyword>
<dbReference type="PANTHER" id="PTHR44591:SF3">
    <property type="entry name" value="RESPONSE REGULATORY DOMAIN-CONTAINING PROTEIN"/>
    <property type="match status" value="1"/>
</dbReference>
<organism evidence="6 7">
    <name type="scientific">Microvirga puerhi</name>
    <dbReference type="NCBI Taxonomy" id="2876078"/>
    <lineage>
        <taxon>Bacteria</taxon>
        <taxon>Pseudomonadati</taxon>
        <taxon>Pseudomonadota</taxon>
        <taxon>Alphaproteobacteria</taxon>
        <taxon>Hyphomicrobiales</taxon>
        <taxon>Methylobacteriaceae</taxon>
        <taxon>Microvirga</taxon>
    </lineage>
</organism>
<feature type="domain" description="Response regulatory" evidence="5">
    <location>
        <begin position="6"/>
        <end position="117"/>
    </location>
</feature>
<dbReference type="InterPro" id="IPR050595">
    <property type="entry name" value="Bact_response_regulator"/>
</dbReference>